<dbReference type="GO" id="GO:0016787">
    <property type="term" value="F:hydrolase activity"/>
    <property type="evidence" value="ECO:0007669"/>
    <property type="project" value="UniProtKB-KW"/>
</dbReference>
<gene>
    <name evidence="4" type="ORF">GCM10017783_06840</name>
</gene>
<feature type="domain" description="AB hydrolase-1" evidence="3">
    <location>
        <begin position="90"/>
        <end position="318"/>
    </location>
</feature>
<feature type="region of interest" description="Disordered" evidence="1">
    <location>
        <begin position="187"/>
        <end position="209"/>
    </location>
</feature>
<reference evidence="5" key="1">
    <citation type="journal article" date="2019" name="Int. J. Syst. Evol. Microbiol.">
        <title>The Global Catalogue of Microorganisms (GCM) 10K type strain sequencing project: providing services to taxonomists for standard genome sequencing and annotation.</title>
        <authorList>
            <consortium name="The Broad Institute Genomics Platform"/>
            <consortium name="The Broad Institute Genome Sequencing Center for Infectious Disease"/>
            <person name="Wu L."/>
            <person name="Ma J."/>
        </authorList>
    </citation>
    <scope>NUCLEOTIDE SEQUENCE [LARGE SCALE GENOMIC DNA]</scope>
    <source>
        <strain evidence="5">CGMCC 1.18439</strain>
    </source>
</reference>
<dbReference type="Gene3D" id="3.40.50.1820">
    <property type="entry name" value="alpha/beta hydrolase"/>
    <property type="match status" value="1"/>
</dbReference>
<evidence type="ECO:0000313" key="5">
    <source>
        <dbReference type="Proteomes" id="UP000632154"/>
    </source>
</evidence>
<dbReference type="InterPro" id="IPR000073">
    <property type="entry name" value="AB_hydrolase_1"/>
</dbReference>
<accession>A0ABQ3JZQ5</accession>
<proteinExistence type="predicted"/>
<dbReference type="EMBL" id="BNAL01000005">
    <property type="protein sequence ID" value="GHF97589.1"/>
    <property type="molecule type" value="Genomic_DNA"/>
</dbReference>
<dbReference type="InterPro" id="IPR029058">
    <property type="entry name" value="AB_hydrolase_fold"/>
</dbReference>
<organism evidence="4 5">
    <name type="scientific">Deinococcus piscis</name>
    <dbReference type="NCBI Taxonomy" id="394230"/>
    <lineage>
        <taxon>Bacteria</taxon>
        <taxon>Thermotogati</taxon>
        <taxon>Deinococcota</taxon>
        <taxon>Deinococci</taxon>
        <taxon>Deinococcales</taxon>
        <taxon>Deinococcaceae</taxon>
        <taxon>Deinococcus</taxon>
    </lineage>
</organism>
<dbReference type="PANTHER" id="PTHR46438">
    <property type="entry name" value="ALPHA/BETA-HYDROLASES SUPERFAMILY PROTEIN"/>
    <property type="match status" value="1"/>
</dbReference>
<comment type="caution">
    <text evidence="4">The sequence shown here is derived from an EMBL/GenBank/DDBJ whole genome shotgun (WGS) entry which is preliminary data.</text>
</comment>
<dbReference type="Proteomes" id="UP000632154">
    <property type="component" value="Unassembled WGS sequence"/>
</dbReference>
<dbReference type="SUPFAM" id="SSF53474">
    <property type="entry name" value="alpha/beta-Hydrolases"/>
    <property type="match status" value="1"/>
</dbReference>
<protein>
    <submittedName>
        <fullName evidence="4">Alpha/beta hydrolase</fullName>
    </submittedName>
</protein>
<keyword evidence="4" id="KW-0378">Hydrolase</keyword>
<dbReference type="RefSeq" id="WP_189642275.1">
    <property type="nucleotide sequence ID" value="NZ_BNAL01000005.1"/>
</dbReference>
<feature type="chain" id="PRO_5046652511" evidence="2">
    <location>
        <begin position="33"/>
        <end position="343"/>
    </location>
</feature>
<feature type="signal peptide" evidence="2">
    <location>
        <begin position="1"/>
        <end position="32"/>
    </location>
</feature>
<dbReference type="Pfam" id="PF12697">
    <property type="entry name" value="Abhydrolase_6"/>
    <property type="match status" value="1"/>
</dbReference>
<keyword evidence="2" id="KW-0732">Signal</keyword>
<name>A0ABQ3JZQ5_9DEIO</name>
<dbReference type="PANTHER" id="PTHR46438:SF2">
    <property type="entry name" value="ALPHA_BETA-HYDROLASES SUPERFAMILY PROTEIN"/>
    <property type="match status" value="1"/>
</dbReference>
<keyword evidence="5" id="KW-1185">Reference proteome</keyword>
<evidence type="ECO:0000313" key="4">
    <source>
        <dbReference type="EMBL" id="GHF97589.1"/>
    </source>
</evidence>
<evidence type="ECO:0000256" key="1">
    <source>
        <dbReference type="SAM" id="MobiDB-lite"/>
    </source>
</evidence>
<sequence length="343" mass="37342">MNRREKKANEKLLNIVPAVLALALLGSAAAQSVQVTRAPTASQAQTAQAQALQAAASLRPAVGGELRSLELPGFGTVRYYASDSGEGRPLVLTHSVNAAASSYEMKPLWDAYAGKRPVYSLEWPGFGQSDRPDTRYSAELMTQALLALVDQLDSDVDVVALSLGSEFAARAALEEPRIRSLALLSPSGLGKSRGGSQESREDGRSEQTYERLSRFEGPLYGLIRSRPSIQYFLGKSFRGPVPEEVVQYAWETSRQPGAVHAPLYFVSGTLFTPDAYDSIYSRLTVPTAVLYDQDAFVSFDRLPEFAAKRNVAAVRIAGTDGLPQWEQTAAVQQVLGDLWRQAR</sequence>
<feature type="compositionally biased region" description="Basic and acidic residues" evidence="1">
    <location>
        <begin position="198"/>
        <end position="209"/>
    </location>
</feature>
<evidence type="ECO:0000256" key="2">
    <source>
        <dbReference type="SAM" id="SignalP"/>
    </source>
</evidence>
<evidence type="ECO:0000259" key="3">
    <source>
        <dbReference type="Pfam" id="PF12697"/>
    </source>
</evidence>